<comment type="caution">
    <text evidence="1">The sequence shown here is derived from an EMBL/GenBank/DDBJ whole genome shotgun (WGS) entry which is preliminary data.</text>
</comment>
<proteinExistence type="predicted"/>
<protein>
    <submittedName>
        <fullName evidence="1">Uncharacterized protein</fullName>
    </submittedName>
</protein>
<gene>
    <name evidence="1" type="ORF">AWN90_25590</name>
</gene>
<dbReference type="AlphaFoldDB" id="A0A164NK07"/>
<evidence type="ECO:0000313" key="2">
    <source>
        <dbReference type="Proteomes" id="UP000076512"/>
    </source>
</evidence>
<dbReference type="OrthoDB" id="4561040at2"/>
<dbReference type="EMBL" id="LWGR01000005">
    <property type="protein sequence ID" value="KZM74447.1"/>
    <property type="molecule type" value="Genomic_DNA"/>
</dbReference>
<sequence length="96" mass="10459">MGWIDTAVSIAPEWEAAQVRRLARLLGYVLIWSPEDTSLPLVDQVRAADVDAVITPASAHLDAIMLHSVMCIADVETACPRMSFSRWAAMPPGRLG</sequence>
<dbReference type="Proteomes" id="UP000076512">
    <property type="component" value="Unassembled WGS sequence"/>
</dbReference>
<name>A0A164NK07_9NOCA</name>
<evidence type="ECO:0000313" key="1">
    <source>
        <dbReference type="EMBL" id="KZM74447.1"/>
    </source>
</evidence>
<keyword evidence="2" id="KW-1185">Reference proteome</keyword>
<accession>A0A164NK07</accession>
<reference evidence="1 2" key="1">
    <citation type="submission" date="2016-04" db="EMBL/GenBank/DDBJ databases">
        <authorList>
            <person name="Evans L.H."/>
            <person name="Alamgir A."/>
            <person name="Owens N."/>
            <person name="Weber N.D."/>
            <person name="Virtaneva K."/>
            <person name="Barbian K."/>
            <person name="Babar A."/>
            <person name="Rosenke K."/>
        </authorList>
    </citation>
    <scope>NUCLEOTIDE SEQUENCE [LARGE SCALE GENOMIC DNA]</scope>
    <source>
        <strain evidence="1 2">IFM 0406</strain>
    </source>
</reference>
<organism evidence="1 2">
    <name type="scientific">Nocardia terpenica</name>
    <dbReference type="NCBI Taxonomy" id="455432"/>
    <lineage>
        <taxon>Bacteria</taxon>
        <taxon>Bacillati</taxon>
        <taxon>Actinomycetota</taxon>
        <taxon>Actinomycetes</taxon>
        <taxon>Mycobacteriales</taxon>
        <taxon>Nocardiaceae</taxon>
        <taxon>Nocardia</taxon>
    </lineage>
</organism>